<sequence length="172" mass="19074">EMQVGIHPMIGSLGCYPTNAKTYFDLLPHLNDETVIKINGEEKKVGSLVRVGLQMDFARRYSDNKLTRQFPFFHKQQHMPLLSFIVFPILGSQSSTKISDNNPILCEAEMKAIQDAIIAGTIQPKTDRRILAKVTRSTNRVYIAGVGRNLAGTGNLDSGRSQPDQFIVPGSN</sequence>
<gene>
    <name evidence="1" type="ORF">Tci_626608</name>
</gene>
<dbReference type="EMBL" id="BKCJ010443149">
    <property type="protein sequence ID" value="GFA54636.1"/>
    <property type="molecule type" value="Genomic_DNA"/>
</dbReference>
<dbReference type="AlphaFoldDB" id="A0A699JRX9"/>
<comment type="caution">
    <text evidence="1">The sequence shown here is derived from an EMBL/GenBank/DDBJ whole genome shotgun (WGS) entry which is preliminary data.</text>
</comment>
<proteinExistence type="predicted"/>
<organism evidence="1">
    <name type="scientific">Tanacetum cinerariifolium</name>
    <name type="common">Dalmatian daisy</name>
    <name type="synonym">Chrysanthemum cinerariifolium</name>
    <dbReference type="NCBI Taxonomy" id="118510"/>
    <lineage>
        <taxon>Eukaryota</taxon>
        <taxon>Viridiplantae</taxon>
        <taxon>Streptophyta</taxon>
        <taxon>Embryophyta</taxon>
        <taxon>Tracheophyta</taxon>
        <taxon>Spermatophyta</taxon>
        <taxon>Magnoliopsida</taxon>
        <taxon>eudicotyledons</taxon>
        <taxon>Gunneridae</taxon>
        <taxon>Pentapetalae</taxon>
        <taxon>asterids</taxon>
        <taxon>campanulids</taxon>
        <taxon>Asterales</taxon>
        <taxon>Asteraceae</taxon>
        <taxon>Asteroideae</taxon>
        <taxon>Anthemideae</taxon>
        <taxon>Anthemidinae</taxon>
        <taxon>Tanacetum</taxon>
    </lineage>
</organism>
<reference evidence="1" key="1">
    <citation type="journal article" date="2019" name="Sci. Rep.">
        <title>Draft genome of Tanacetum cinerariifolium, the natural source of mosquito coil.</title>
        <authorList>
            <person name="Yamashiro T."/>
            <person name="Shiraishi A."/>
            <person name="Satake H."/>
            <person name="Nakayama K."/>
        </authorList>
    </citation>
    <scope>NUCLEOTIDE SEQUENCE</scope>
</reference>
<accession>A0A699JRX9</accession>
<feature type="non-terminal residue" evidence="1">
    <location>
        <position position="1"/>
    </location>
</feature>
<name>A0A699JRX9_TANCI</name>
<protein>
    <submittedName>
        <fullName evidence="1">Uncharacterized protein</fullName>
    </submittedName>
</protein>
<evidence type="ECO:0000313" key="1">
    <source>
        <dbReference type="EMBL" id="GFA54636.1"/>
    </source>
</evidence>